<sequence>MKNVIAETENTDTNVIADTNTSDKKTTNAEGKPANDKIKISKEEVAALETECFPGRIIVAQTPADVKKGIEYLSMFDMVGIDTESKPSFKKGKSNKISLLQIATDECCILFRINLTGITDEIKNFFENRSIIKIGVSLKDDFLMLHKAATFSPYGFVEIQELVEKFNIGEKSLQKIYAILFDKKISKSQRLSNWDAEILSDAQKRYAATDAWASLKIYRALCNKDITECYRRRAELTKE</sequence>
<dbReference type="PANTHER" id="PTHR47765:SF2">
    <property type="entry name" value="EXONUCLEASE MUT-7 HOMOLOG"/>
    <property type="match status" value="1"/>
</dbReference>
<keyword evidence="2" id="KW-0540">Nuclease</keyword>
<protein>
    <submittedName>
        <fullName evidence="2">3'-5' exonuclease domain-containing protein 2</fullName>
    </submittedName>
</protein>
<dbReference type="SMART" id="SM00474">
    <property type="entry name" value="35EXOc"/>
    <property type="match status" value="1"/>
</dbReference>
<dbReference type="InterPro" id="IPR036397">
    <property type="entry name" value="RNaseH_sf"/>
</dbReference>
<proteinExistence type="predicted"/>
<reference evidence="2" key="1">
    <citation type="submission" date="2020-10" db="EMBL/GenBank/DDBJ databases">
        <authorList>
            <person name="Gilroy R."/>
        </authorList>
    </citation>
    <scope>NUCLEOTIDE SEQUENCE</scope>
    <source>
        <strain evidence="2">G3-4614</strain>
    </source>
</reference>
<reference evidence="2" key="2">
    <citation type="journal article" date="2021" name="PeerJ">
        <title>Extensive microbial diversity within the chicken gut microbiome revealed by metagenomics and culture.</title>
        <authorList>
            <person name="Gilroy R."/>
            <person name="Ravi A."/>
            <person name="Getino M."/>
            <person name="Pursley I."/>
            <person name="Horton D.L."/>
            <person name="Alikhan N.F."/>
            <person name="Baker D."/>
            <person name="Gharbi K."/>
            <person name="Hall N."/>
            <person name="Watson M."/>
            <person name="Adriaenssens E.M."/>
            <person name="Foster-Nyarko E."/>
            <person name="Jarju S."/>
            <person name="Secka A."/>
            <person name="Antonio M."/>
            <person name="Oren A."/>
            <person name="Chaudhuri R.R."/>
            <person name="La Ragione R."/>
            <person name="Hildebrand F."/>
            <person name="Pallen M.J."/>
        </authorList>
    </citation>
    <scope>NUCLEOTIDE SEQUENCE</scope>
    <source>
        <strain evidence="2">G3-4614</strain>
    </source>
</reference>
<evidence type="ECO:0000313" key="3">
    <source>
        <dbReference type="Proteomes" id="UP000823636"/>
    </source>
</evidence>
<dbReference type="GO" id="GO:0003676">
    <property type="term" value="F:nucleic acid binding"/>
    <property type="evidence" value="ECO:0007669"/>
    <property type="project" value="InterPro"/>
</dbReference>
<feature type="domain" description="3'-5' exonuclease" evidence="1">
    <location>
        <begin position="57"/>
        <end position="226"/>
    </location>
</feature>
<dbReference type="InterPro" id="IPR002562">
    <property type="entry name" value="3'-5'_exonuclease_dom"/>
</dbReference>
<dbReference type="Pfam" id="PF01612">
    <property type="entry name" value="DNA_pol_A_exo1"/>
    <property type="match status" value="1"/>
</dbReference>
<name>A0A9D9H6V3_9BACT</name>
<accession>A0A9D9H6V3</accession>
<dbReference type="SUPFAM" id="SSF53098">
    <property type="entry name" value="Ribonuclease H-like"/>
    <property type="match status" value="1"/>
</dbReference>
<dbReference type="Proteomes" id="UP000823636">
    <property type="component" value="Unassembled WGS sequence"/>
</dbReference>
<keyword evidence="2" id="KW-0378">Hydrolase</keyword>
<dbReference type="GO" id="GO:0006139">
    <property type="term" value="P:nucleobase-containing compound metabolic process"/>
    <property type="evidence" value="ECO:0007669"/>
    <property type="project" value="InterPro"/>
</dbReference>
<dbReference type="InterPro" id="IPR052408">
    <property type="entry name" value="Exonuclease_MUT-7-like"/>
</dbReference>
<organism evidence="2 3">
    <name type="scientific">Candidatus Caccoplasma merdipullorum</name>
    <dbReference type="NCBI Taxonomy" id="2840718"/>
    <lineage>
        <taxon>Bacteria</taxon>
        <taxon>Pseudomonadati</taxon>
        <taxon>Bacteroidota</taxon>
        <taxon>Bacteroidia</taxon>
        <taxon>Bacteroidales</taxon>
        <taxon>Bacteroidaceae</taxon>
        <taxon>Bacteroidaceae incertae sedis</taxon>
        <taxon>Candidatus Caccoplasma</taxon>
    </lineage>
</organism>
<gene>
    <name evidence="2" type="ORF">IAC54_06500</name>
</gene>
<dbReference type="PANTHER" id="PTHR47765">
    <property type="entry name" value="3'-5' EXONUCLEASE DOMAIN-CONTAINING PROTEIN"/>
    <property type="match status" value="1"/>
</dbReference>
<dbReference type="Gene3D" id="3.30.420.10">
    <property type="entry name" value="Ribonuclease H-like superfamily/Ribonuclease H"/>
    <property type="match status" value="1"/>
</dbReference>
<dbReference type="CDD" id="cd06141">
    <property type="entry name" value="WRN_exo"/>
    <property type="match status" value="1"/>
</dbReference>
<evidence type="ECO:0000259" key="1">
    <source>
        <dbReference type="SMART" id="SM00474"/>
    </source>
</evidence>
<comment type="caution">
    <text evidence="2">The sequence shown here is derived from an EMBL/GenBank/DDBJ whole genome shotgun (WGS) entry which is preliminary data.</text>
</comment>
<dbReference type="InterPro" id="IPR012337">
    <property type="entry name" value="RNaseH-like_sf"/>
</dbReference>
<keyword evidence="2" id="KW-0269">Exonuclease</keyword>
<dbReference type="GO" id="GO:0008408">
    <property type="term" value="F:3'-5' exonuclease activity"/>
    <property type="evidence" value="ECO:0007669"/>
    <property type="project" value="InterPro"/>
</dbReference>
<dbReference type="EMBL" id="JADIMW010000068">
    <property type="protein sequence ID" value="MBO8438531.1"/>
    <property type="molecule type" value="Genomic_DNA"/>
</dbReference>
<dbReference type="AlphaFoldDB" id="A0A9D9H6V3"/>
<evidence type="ECO:0000313" key="2">
    <source>
        <dbReference type="EMBL" id="MBO8438531.1"/>
    </source>
</evidence>